<dbReference type="PANTHER" id="PTHR43830">
    <property type="entry name" value="PROTEIN PSP1"/>
    <property type="match status" value="1"/>
</dbReference>
<dbReference type="EMBL" id="PGVE01000054">
    <property type="protein sequence ID" value="PLS03456.1"/>
    <property type="molecule type" value="Genomic_DNA"/>
</dbReference>
<dbReference type="PANTHER" id="PTHR43830:SF3">
    <property type="entry name" value="PROTEIN PSP1"/>
    <property type="match status" value="1"/>
</dbReference>
<feature type="domain" description="PSP1 C-terminal" evidence="1">
    <location>
        <begin position="61"/>
        <end position="146"/>
    </location>
</feature>
<keyword evidence="3" id="KW-1185">Reference proteome</keyword>
<dbReference type="GO" id="GO:0005737">
    <property type="term" value="C:cytoplasm"/>
    <property type="evidence" value="ECO:0007669"/>
    <property type="project" value="TreeGrafter"/>
</dbReference>
<sequence length="275" mass="31305">MYDVVGVRFKKAGKIYYFDPGDLSIEKDDFVIVETVRGVEYGKAVIARKQVEEHDVVLPLKKVVRIADQKDRMIVEENKLAAQEAYEVCNEKVNEHQLDMKLVDVEYTFDRNKVIFYFTADGRVDFRELVKDLAAIFRTRIELRQIGVRDEAKMLGGIGPCGRMLCCSTFLGDFDPVSIKMAKDQNLSLNPTKISGLCGRLMCCLKYENDEYETAKEALPDLGEIIETPQGKGKVVGLNILERVLQVELKEQERVLEYTLDEIIKEGAFSIQSTD</sequence>
<dbReference type="OrthoDB" id="9779344at2"/>
<accession>A0A2N5HD52</accession>
<dbReference type="NCBIfam" id="NF041131">
    <property type="entry name" value="RicT_YaaT_fam"/>
    <property type="match status" value="1"/>
</dbReference>
<evidence type="ECO:0000259" key="1">
    <source>
        <dbReference type="PROSITE" id="PS51411"/>
    </source>
</evidence>
<comment type="caution">
    <text evidence="2">The sequence shown here is derived from an EMBL/GenBank/DDBJ whole genome shotgun (WGS) entry which is preliminary data.</text>
</comment>
<organism evidence="2 3">
    <name type="scientific">Neobacillus cucumis</name>
    <dbReference type="NCBI Taxonomy" id="1740721"/>
    <lineage>
        <taxon>Bacteria</taxon>
        <taxon>Bacillati</taxon>
        <taxon>Bacillota</taxon>
        <taxon>Bacilli</taxon>
        <taxon>Bacillales</taxon>
        <taxon>Bacillaceae</taxon>
        <taxon>Neobacillus</taxon>
    </lineage>
</organism>
<dbReference type="Proteomes" id="UP000234950">
    <property type="component" value="Unassembled WGS sequence"/>
</dbReference>
<dbReference type="InterPro" id="IPR047767">
    <property type="entry name" value="PSP1-like"/>
</dbReference>
<name>A0A2N5HD52_9BACI</name>
<reference evidence="2 3" key="1">
    <citation type="submission" date="2017-11" db="EMBL/GenBank/DDBJ databases">
        <title>Comparitive Functional Genomics of Dry Heat Resistant strains isolated from the Viking Spacecraft.</title>
        <authorList>
            <person name="Seuylemezian A."/>
            <person name="Cooper K."/>
            <person name="Vaishampayan P."/>
        </authorList>
    </citation>
    <scope>NUCLEOTIDE SEQUENCE [LARGE SCALE GENOMIC DNA]</scope>
    <source>
        <strain evidence="2 3">V32-6</strain>
    </source>
</reference>
<dbReference type="RefSeq" id="WP_101648625.1">
    <property type="nucleotide sequence ID" value="NZ_PGVE01000054.1"/>
</dbReference>
<gene>
    <name evidence="2" type="ORF">CVD27_14520</name>
</gene>
<proteinExistence type="predicted"/>
<dbReference type="AlphaFoldDB" id="A0A2N5HD52"/>
<evidence type="ECO:0000313" key="2">
    <source>
        <dbReference type="EMBL" id="PLS03456.1"/>
    </source>
</evidence>
<dbReference type="InterPro" id="IPR007557">
    <property type="entry name" value="PSP1_C"/>
</dbReference>
<evidence type="ECO:0000313" key="3">
    <source>
        <dbReference type="Proteomes" id="UP000234950"/>
    </source>
</evidence>
<protein>
    <submittedName>
        <fullName evidence="2">Stage 0 sporulation protein</fullName>
    </submittedName>
</protein>
<dbReference type="Pfam" id="PF04468">
    <property type="entry name" value="PSP1"/>
    <property type="match status" value="1"/>
</dbReference>
<dbReference type="PROSITE" id="PS51411">
    <property type="entry name" value="PSP1_C"/>
    <property type="match status" value="1"/>
</dbReference>